<comment type="caution">
    <text evidence="3">The sequence shown here is derived from an EMBL/GenBank/DDBJ whole genome shotgun (WGS) entry which is preliminary data.</text>
</comment>
<dbReference type="AlphaFoldDB" id="A0A0S4SVD5"/>
<evidence type="ECO:0000313" key="3">
    <source>
        <dbReference type="EMBL" id="CUU89992.1"/>
    </source>
</evidence>
<reference evidence="3 4" key="1">
    <citation type="submission" date="2015-11" db="EMBL/GenBank/DDBJ databases">
        <authorList>
            <consortium name="Pathogen Informatics"/>
        </authorList>
    </citation>
    <scope>NUCLEOTIDE SEQUENCE [LARGE SCALE GENOMIC DNA]</scope>
    <source>
        <strain evidence="3 4">006A-0059</strain>
    </source>
</reference>
<dbReference type="Proteomes" id="UP000052237">
    <property type="component" value="Unassembled WGS sequence"/>
</dbReference>
<gene>
    <name evidence="3" type="ORF">ERS686654_02054</name>
</gene>
<feature type="domain" description="TraK N-terminal" evidence="2">
    <location>
        <begin position="45"/>
        <end position="153"/>
    </location>
</feature>
<dbReference type="EMBL" id="FAVB01000007">
    <property type="protein sequence ID" value="CUU89992.1"/>
    <property type="molecule type" value="Genomic_DNA"/>
</dbReference>
<evidence type="ECO:0000259" key="2">
    <source>
        <dbReference type="Pfam" id="PF06586"/>
    </source>
</evidence>
<dbReference type="InterPro" id="IPR010563">
    <property type="entry name" value="TraK_N"/>
</dbReference>
<feature type="signal peptide" evidence="1">
    <location>
        <begin position="1"/>
        <end position="22"/>
    </location>
</feature>
<protein>
    <submittedName>
        <fullName evidence="3">TraK protein</fullName>
    </submittedName>
</protein>
<name>A0A0S4SVD5_CAMHY</name>
<keyword evidence="1" id="KW-0732">Signal</keyword>
<proteinExistence type="predicted"/>
<evidence type="ECO:0000256" key="1">
    <source>
        <dbReference type="SAM" id="SignalP"/>
    </source>
</evidence>
<sequence length="279" mass="31656">MKISVCLSIFSLVAILATNSIAKDNNIKNEVVTVKEIENQIIEYNDKTISLELSFDQTNRLVLPVNILSQVVSKEKNIEIAIDKNQAFIKFSPMKETVIANTADKNPTVLKNNSFYNLDTPIEVYFVTESKTYSFIFIPKEIKAQTVLINDKKKKLEEVFEKEKMLPFNTNITNIAKYIFTKGEIPGYEKVHLDNKLLAKNDSVAIYAINKHAGYKYDIFELKLVNLTNHGVSVEERNLIGLIDRSTYAVSIYYDNAVYEMAPHGSAKAILILASDKEK</sequence>
<dbReference type="Pfam" id="PF06586">
    <property type="entry name" value="TraK_N"/>
    <property type="match status" value="1"/>
</dbReference>
<evidence type="ECO:0000313" key="4">
    <source>
        <dbReference type="Proteomes" id="UP000052237"/>
    </source>
</evidence>
<dbReference type="RefSeq" id="WP_059435498.1">
    <property type="nucleotide sequence ID" value="NZ_FAVB01000007.1"/>
</dbReference>
<keyword evidence="4" id="KW-1185">Reference proteome</keyword>
<accession>A0A0S4SVD5</accession>
<organism evidence="3 4">
    <name type="scientific">Campylobacter hyointestinalis subsp. hyointestinalis</name>
    <dbReference type="NCBI Taxonomy" id="91352"/>
    <lineage>
        <taxon>Bacteria</taxon>
        <taxon>Pseudomonadati</taxon>
        <taxon>Campylobacterota</taxon>
        <taxon>Epsilonproteobacteria</taxon>
        <taxon>Campylobacterales</taxon>
        <taxon>Campylobacteraceae</taxon>
        <taxon>Campylobacter</taxon>
    </lineage>
</organism>
<feature type="chain" id="PRO_5006627290" evidence="1">
    <location>
        <begin position="23"/>
        <end position="279"/>
    </location>
</feature>